<keyword evidence="7" id="KW-0804">Transcription</keyword>
<evidence type="ECO:0000256" key="8">
    <source>
        <dbReference type="ARBA" id="ARBA00023242"/>
    </source>
</evidence>
<evidence type="ECO:0000313" key="14">
    <source>
        <dbReference type="Proteomes" id="UP000734854"/>
    </source>
</evidence>
<proteinExistence type="inferred from homology"/>
<dbReference type="InterPro" id="IPR059161">
    <property type="entry name" value="Znf-C2H2_STOP1/2_3rd"/>
</dbReference>
<feature type="compositionally biased region" description="Low complexity" evidence="11">
    <location>
        <begin position="32"/>
        <end position="42"/>
    </location>
</feature>
<feature type="region of interest" description="Disordered" evidence="11">
    <location>
        <begin position="20"/>
        <end position="165"/>
    </location>
</feature>
<dbReference type="PROSITE" id="PS00028">
    <property type="entry name" value="ZINC_FINGER_C2H2_1"/>
    <property type="match status" value="1"/>
</dbReference>
<evidence type="ECO:0000256" key="6">
    <source>
        <dbReference type="ARBA" id="ARBA00023015"/>
    </source>
</evidence>
<accession>A0A8J5KTL6</accession>
<evidence type="ECO:0000256" key="2">
    <source>
        <dbReference type="ARBA" id="ARBA00022723"/>
    </source>
</evidence>
<dbReference type="PANTHER" id="PTHR45878">
    <property type="entry name" value="ZINC FINGER PROTEIN WIP2"/>
    <property type="match status" value="1"/>
</dbReference>
<feature type="compositionally biased region" description="Pro residues" evidence="11">
    <location>
        <begin position="21"/>
        <end position="31"/>
    </location>
</feature>
<keyword evidence="14" id="KW-1185">Reference proteome</keyword>
<gene>
    <name evidence="13" type="ORF">ZIOFF_042687</name>
</gene>
<comment type="caution">
    <text evidence="13">The sequence shown here is derived from an EMBL/GenBank/DDBJ whole genome shotgun (WGS) entry which is preliminary data.</text>
</comment>
<comment type="subcellular location">
    <subcellularLocation>
        <location evidence="1">Nucleus</location>
    </subcellularLocation>
</comment>
<feature type="compositionally biased region" description="Pro residues" evidence="11">
    <location>
        <begin position="47"/>
        <end position="61"/>
    </location>
</feature>
<protein>
    <recommendedName>
        <fullName evidence="12">C2H2-type domain-containing protein</fullName>
    </recommendedName>
</protein>
<evidence type="ECO:0000259" key="12">
    <source>
        <dbReference type="PROSITE" id="PS50157"/>
    </source>
</evidence>
<keyword evidence="5" id="KW-0862">Zinc</keyword>
<dbReference type="GO" id="GO:0008270">
    <property type="term" value="F:zinc ion binding"/>
    <property type="evidence" value="ECO:0007669"/>
    <property type="project" value="UniProtKB-KW"/>
</dbReference>
<feature type="domain" description="C2H2-type" evidence="12">
    <location>
        <begin position="200"/>
        <end position="227"/>
    </location>
</feature>
<dbReference type="AlphaFoldDB" id="A0A8J5KTL6"/>
<feature type="region of interest" description="Disordered" evidence="11">
    <location>
        <begin position="320"/>
        <end position="354"/>
    </location>
</feature>
<reference evidence="13 14" key="1">
    <citation type="submission" date="2020-08" db="EMBL/GenBank/DDBJ databases">
        <title>Plant Genome Project.</title>
        <authorList>
            <person name="Zhang R.-G."/>
        </authorList>
    </citation>
    <scope>NUCLEOTIDE SEQUENCE [LARGE SCALE GENOMIC DNA]</scope>
    <source>
        <tissue evidence="13">Rhizome</tissue>
    </source>
</reference>
<keyword evidence="3" id="KW-0677">Repeat</keyword>
<dbReference type="InterPro" id="IPR036236">
    <property type="entry name" value="Znf_C2H2_sf"/>
</dbReference>
<keyword evidence="8" id="KW-0539">Nucleus</keyword>
<evidence type="ECO:0000256" key="3">
    <source>
        <dbReference type="ARBA" id="ARBA00022737"/>
    </source>
</evidence>
<feature type="compositionally biased region" description="Acidic residues" evidence="11">
    <location>
        <begin position="320"/>
        <end position="330"/>
    </location>
</feature>
<dbReference type="GO" id="GO:0003700">
    <property type="term" value="F:DNA-binding transcription factor activity"/>
    <property type="evidence" value="ECO:0007669"/>
    <property type="project" value="InterPro"/>
</dbReference>
<keyword evidence="4 10" id="KW-0863">Zinc-finger</keyword>
<dbReference type="PROSITE" id="PS50157">
    <property type="entry name" value="ZINC_FINGER_C2H2_2"/>
    <property type="match status" value="1"/>
</dbReference>
<evidence type="ECO:0000313" key="13">
    <source>
        <dbReference type="EMBL" id="KAG6494904.1"/>
    </source>
</evidence>
<comment type="similarity">
    <text evidence="9">Belongs to the WIP C2H2-type zinc-finger protein family.</text>
</comment>
<evidence type="ECO:0000256" key="4">
    <source>
        <dbReference type="ARBA" id="ARBA00022771"/>
    </source>
</evidence>
<evidence type="ECO:0000256" key="5">
    <source>
        <dbReference type="ARBA" id="ARBA00022833"/>
    </source>
</evidence>
<sequence>MADPFNNVFKGYYFSHYMPPNYLPPPPPPPSSSSLTSQFPISNYFFSPPPPPPPPPPPSPPQRAALPLLNLVSSGAGDAEAAPDEEEEDVEDEEEEEEEEAAVALQIGLPTPTAADLLSRIDRNSNNNNNNDNNTSNSTSAAAAADSNCANMEEEEEEDREEHEVEQGILMQYPTMIGKVMRGQYWIPTPSQILIGPTQFSCPVCCKTFNRYNNMQMHMWGHGSQYRKGPESLRGTQPTAMLRLPCYCCAAGCRNNIDHPRAKPLKDFRTLQTHYKRKHGIKPFMCRKCGKAFARSLKDHIKAFGGGHAAYGIDVFDEDDEPSSEIEQDSVGEQAPPPPLPRYTNEEAALKKKPRPSPWQCFEFRALHAFMHKHEVDAENLKYSDKKPFTLACVLPKTKRTKDFVLQHSNKKSAYDTYVEQKQNLIPKDDWVSRAGKYKETYTCKLGHHKEDGLTLLLASMKRRLHAGYEGKDQRRIGVPAEYAIALQVLPSLVFVKSCKGSTGVNVKHQMSCKKVSHRISIMIGSCLAKGQPHMQRDCLTISIAHKAGDQCMLAMKKIWL</sequence>
<feature type="compositionally biased region" description="Low complexity" evidence="11">
    <location>
        <begin position="124"/>
        <end position="148"/>
    </location>
</feature>
<feature type="compositionally biased region" description="Acidic residues" evidence="11">
    <location>
        <begin position="152"/>
        <end position="161"/>
    </location>
</feature>
<keyword evidence="2" id="KW-0479">Metal-binding</keyword>
<evidence type="ECO:0000256" key="7">
    <source>
        <dbReference type="ARBA" id="ARBA00023163"/>
    </source>
</evidence>
<evidence type="ECO:0000256" key="9">
    <source>
        <dbReference type="ARBA" id="ARBA00023452"/>
    </source>
</evidence>
<dbReference type="PANTHER" id="PTHR45878:SF1">
    <property type="entry name" value="ZINC FINGER PROTEIN WIP2"/>
    <property type="match status" value="1"/>
</dbReference>
<feature type="compositionally biased region" description="Acidic residues" evidence="11">
    <location>
        <begin position="81"/>
        <end position="101"/>
    </location>
</feature>
<keyword evidence="6" id="KW-0805">Transcription regulation</keyword>
<dbReference type="Proteomes" id="UP000734854">
    <property type="component" value="Unassembled WGS sequence"/>
</dbReference>
<name>A0A8J5KTL6_ZINOF</name>
<evidence type="ECO:0000256" key="10">
    <source>
        <dbReference type="PROSITE-ProRule" id="PRU00042"/>
    </source>
</evidence>
<dbReference type="SUPFAM" id="SSF101447">
    <property type="entry name" value="Formin homology 2 domain (FH2 domain)"/>
    <property type="match status" value="1"/>
</dbReference>
<organism evidence="13 14">
    <name type="scientific">Zingiber officinale</name>
    <name type="common">Ginger</name>
    <name type="synonym">Amomum zingiber</name>
    <dbReference type="NCBI Taxonomy" id="94328"/>
    <lineage>
        <taxon>Eukaryota</taxon>
        <taxon>Viridiplantae</taxon>
        <taxon>Streptophyta</taxon>
        <taxon>Embryophyta</taxon>
        <taxon>Tracheophyta</taxon>
        <taxon>Spermatophyta</taxon>
        <taxon>Magnoliopsida</taxon>
        <taxon>Liliopsida</taxon>
        <taxon>Zingiberales</taxon>
        <taxon>Zingiberaceae</taxon>
        <taxon>Zingiber</taxon>
    </lineage>
</organism>
<dbReference type="SUPFAM" id="SSF57667">
    <property type="entry name" value="beta-beta-alpha zinc fingers"/>
    <property type="match status" value="1"/>
</dbReference>
<dbReference type="InterPro" id="IPR043584">
    <property type="entry name" value="WIP1/2/3/4/5/6"/>
</dbReference>
<dbReference type="GO" id="GO:0005634">
    <property type="term" value="C:nucleus"/>
    <property type="evidence" value="ECO:0007669"/>
    <property type="project" value="TreeGrafter"/>
</dbReference>
<dbReference type="Pfam" id="PF23115">
    <property type="entry name" value="zf-C2H2_STOP2_3rd"/>
    <property type="match status" value="1"/>
</dbReference>
<evidence type="ECO:0000256" key="11">
    <source>
        <dbReference type="SAM" id="MobiDB-lite"/>
    </source>
</evidence>
<evidence type="ECO:0000256" key="1">
    <source>
        <dbReference type="ARBA" id="ARBA00004123"/>
    </source>
</evidence>
<dbReference type="InterPro" id="IPR013087">
    <property type="entry name" value="Znf_C2H2_type"/>
</dbReference>
<dbReference type="EMBL" id="JACMSC010000012">
    <property type="protein sequence ID" value="KAG6494904.1"/>
    <property type="molecule type" value="Genomic_DNA"/>
</dbReference>